<name>A0A8R1XN81_ONCVO</name>
<dbReference type="Proteomes" id="UP000024404">
    <property type="component" value="Unassembled WGS sequence"/>
</dbReference>
<feature type="coiled-coil region" evidence="1">
    <location>
        <begin position="630"/>
        <end position="776"/>
    </location>
</feature>
<protein>
    <submittedName>
        <fullName evidence="3">Uncharacterized protein</fullName>
    </submittedName>
</protein>
<feature type="coiled-coil region" evidence="1">
    <location>
        <begin position="931"/>
        <end position="1082"/>
    </location>
</feature>
<feature type="compositionally biased region" description="Polar residues" evidence="2">
    <location>
        <begin position="225"/>
        <end position="236"/>
    </location>
</feature>
<organism evidence="3 4">
    <name type="scientific">Onchocerca volvulus</name>
    <dbReference type="NCBI Taxonomy" id="6282"/>
    <lineage>
        <taxon>Eukaryota</taxon>
        <taxon>Metazoa</taxon>
        <taxon>Ecdysozoa</taxon>
        <taxon>Nematoda</taxon>
        <taxon>Chromadorea</taxon>
        <taxon>Rhabditida</taxon>
        <taxon>Spirurina</taxon>
        <taxon>Spiruromorpha</taxon>
        <taxon>Filarioidea</taxon>
        <taxon>Onchocercidae</taxon>
        <taxon>Onchocerca</taxon>
    </lineage>
</organism>
<accession>A0A8R1XN81</accession>
<feature type="region of interest" description="Disordered" evidence="2">
    <location>
        <begin position="1275"/>
        <end position="1307"/>
    </location>
</feature>
<proteinExistence type="predicted"/>
<evidence type="ECO:0000256" key="2">
    <source>
        <dbReference type="SAM" id="MobiDB-lite"/>
    </source>
</evidence>
<dbReference type="EnsemblMetazoa" id="OVOC10569.1">
    <property type="protein sequence ID" value="OVOC10569.1"/>
    <property type="gene ID" value="WBGene00247378"/>
</dbReference>
<reference evidence="3" key="2">
    <citation type="submission" date="2022-06" db="UniProtKB">
        <authorList>
            <consortium name="EnsemblMetazoa"/>
        </authorList>
    </citation>
    <scope>IDENTIFICATION</scope>
</reference>
<feature type="coiled-coil region" evidence="1">
    <location>
        <begin position="300"/>
        <end position="562"/>
    </location>
</feature>
<feature type="coiled-coil region" evidence="1">
    <location>
        <begin position="1872"/>
        <end position="2074"/>
    </location>
</feature>
<evidence type="ECO:0000313" key="3">
    <source>
        <dbReference type="EnsemblMetazoa" id="OVOC10569.1"/>
    </source>
</evidence>
<feature type="compositionally biased region" description="Polar residues" evidence="2">
    <location>
        <begin position="181"/>
        <end position="190"/>
    </location>
</feature>
<feature type="region of interest" description="Disordered" evidence="2">
    <location>
        <begin position="2147"/>
        <end position="2188"/>
    </location>
</feature>
<dbReference type="AlphaFoldDB" id="A0A8R1XN81"/>
<feature type="coiled-coil region" evidence="1">
    <location>
        <begin position="808"/>
        <end position="842"/>
    </location>
</feature>
<feature type="coiled-coil region" evidence="1">
    <location>
        <begin position="36"/>
        <end position="80"/>
    </location>
</feature>
<feature type="coiled-coil region" evidence="1">
    <location>
        <begin position="1742"/>
        <end position="1807"/>
    </location>
</feature>
<feature type="coiled-coil region" evidence="1">
    <location>
        <begin position="1624"/>
        <end position="1658"/>
    </location>
</feature>
<dbReference type="EMBL" id="CMVM020000344">
    <property type="status" value="NOT_ANNOTATED_CDS"/>
    <property type="molecule type" value="Genomic_DNA"/>
</dbReference>
<evidence type="ECO:0000313" key="4">
    <source>
        <dbReference type="Proteomes" id="UP000024404"/>
    </source>
</evidence>
<feature type="coiled-coil region" evidence="1">
    <location>
        <begin position="869"/>
        <end position="896"/>
    </location>
</feature>
<reference evidence="4" key="1">
    <citation type="submission" date="2013-10" db="EMBL/GenBank/DDBJ databases">
        <title>Genome sequencing of Onchocerca volvulus.</title>
        <authorList>
            <person name="Cotton J."/>
            <person name="Tsai J."/>
            <person name="Stanley E."/>
            <person name="Tracey A."/>
            <person name="Holroyd N."/>
            <person name="Lustigman S."/>
            <person name="Berriman M."/>
        </authorList>
    </citation>
    <scope>NUCLEOTIDE SEQUENCE</scope>
</reference>
<evidence type="ECO:0000256" key="1">
    <source>
        <dbReference type="SAM" id="Coils"/>
    </source>
</evidence>
<feature type="region of interest" description="Disordered" evidence="2">
    <location>
        <begin position="177"/>
        <end position="280"/>
    </location>
</feature>
<feature type="compositionally biased region" description="Basic and acidic residues" evidence="2">
    <location>
        <begin position="1275"/>
        <end position="1300"/>
    </location>
</feature>
<feature type="region of interest" description="Disordered" evidence="2">
    <location>
        <begin position="1807"/>
        <end position="1834"/>
    </location>
</feature>
<feature type="compositionally biased region" description="Low complexity" evidence="2">
    <location>
        <begin position="2159"/>
        <end position="2175"/>
    </location>
</feature>
<feature type="compositionally biased region" description="Basic and acidic residues" evidence="2">
    <location>
        <begin position="265"/>
        <end position="274"/>
    </location>
</feature>
<sequence>METTLTNCPQCIVYNEQLNNKADEIKVLQEHVLKLAHKLQDENRIKEEMQEHLNDKLMRLNDHAIKIRSLEEQLQSATDRRPISELSRAEVDSIIGRDLERIHSQLIEKDMKIIELNDTILEKERHIIELQEMCREQGELVQAKAKAFHIMQQKLQDLDTRTTREDSTETEAAYVFEPTFTPLSSLQQPQKEQRHQRDSFSPGHAVVQFKMGSSGSPPPVDPSEECSSITQSTSNIQDDHNGDSGGNTCSLHKKKQRKKVTFDLPPRKELKSDSGQEESDNITQAIIDVTTENDQLRQTIQEMEKCATESQNHLSQLQTQLDEMRRDGRNQILKARAAMQGKIRDLEEKISTMNIEYTDKIEHLNASIETLRADREWTLEENTRLLKLLNSNKEKLNDAWEALDAKQKETMKLRSKLDDDRALIVQLADDLEEAQQTADILLEQKISVLDDVERLKEALEAQDQYIELLEKDTMIYEEHVGLLRDSLGASKVERRALIKSKAYETKLKALEQEKEQMNRRCNDEKLHIKALNLKISSLEAEKTVLKAQNNELESRLIHLDKNISAASIIAPSTHGAMEASSNLISTGSAFKSIPTQMMGKITERQTGTEALQWSISENVATVQGYYEKMVNEMRIELDAVREECSLVQEKIVQMGCVNFELEEQLKDAKEKLENAEIRVRQAKEQAGEARRNCAQQKKYQKSLQSEFLTKFNVAEKEINNLKEELDLKNEQLKARTIENNKLNEEMKQWRFAVDEMEAVHMEIQMLEKQLNNEKAAMESKWDEVRTILLERKGDISRKTSEESITDGEQNAVNQLRQMMNTVNDLKNTINEQAKQLELDKTQRRKFKAVIRQLQSDKEALLASSMMKNNNDREQHMIQYETQLAALQRQRDFMDQEMTLLCTLNNSKDVLIQALQSKLEDICSEKSELSHLRSENDKNEDKNGRIDQLQAQIEIMDQEKSEALNLLAKRDVELQEVQMHTQRLQVECDQLQLQLQFLTAQNLDAMPTSVNTHQHIQLQHAQQQMEIVNSEREDLLMAEKLTDGSESVILELRAQIGKFASALQQKNTELQKVLNENETLKMKCVESTAALDLLSSEMERRSQEKDDIIEMLQSQHTYLTQTILLNEKSERQSTIFPTVSQSTNVDAELKCMVQDASTIMDEVVRHHEMQTMTDFHLSEAIEAKQEQSSESLCKVIRDDHSVEPENHKICQCLNESNQMHDNSTDEIKQLMILNAELETAVEVLKGEIWTLNKQLKESLVDREGLSEKLCEFSQRHEDELERARERERDLEEQKDMAERSQRQAALAENESNRRLVEWQEKSAQMENSRIELENSYMKLSKYYQQLQQAYNALYARLNAVKIDSNTQTVIDNNYFKINEEITKKVEYLKNELEQRKTELKDQTTELQHIRDLLRKHLHITLKNVRNLRETNLKFLKDFITDNVQTFQAELQEALEEVHSYIEKVIIKWFKEKELKDAEVSIAVQQLMNDILTENISEVQDLSLSVIVDAVSKKFSQRESENTALKNKLWDERSDKIAFEMKMQQSISEREKESELKVKELENLLQPDSMTDRSSPAAAKSGSDSWNCSTPCTICRELRQTKQPASTLQLQLAILAARLTTKIADNDALFRGNAELAETNQRLQNEIDELREQMTKHITSSDNTGISATSQQPVFEQWHIPEQSLSQSSEQKAIYAEDKERNEAKDFDAMLVSSSEFQGASQQPSLNQQIIGYTTTNETQTSSLRELEFQKQDAESLKKKLNAIEKYNSESEEKSEEIQNNAEKLGKCLEVLEEYCLDLENKVEQLKDGSTTEQCEDAKHHRKLEKESTKGLKEQKDVVKGKSEEDKYEVKEIDCISNGTWISFDEQVQGILQNDTIQDERIQLSQELEGQLQQKEIKMQELEKENRFLSQKLKSQQQLIEGLEKKLDMTEEYSMTLEVKNVNIEEEILEQKKNYEELMIEKEDLMTKLKHTQEGNIQMQRQLGDYNTQMSEIQRKNEIDQELRQQLIEAQEKITELERKLDQMVVQNELLKNGEQKLIDALMISNEELAKIESKNERLESEISNLQTSLLKTKEMAKETDNTEKSMTGNMNAVIEVNSKAGTSSTTVFDSPVIIEDCYPIQKKDTLCDKALVQESVQEMQTNLSALKKKKKHLPADKRTNPMSNANTTASSAANSRESNETAKNLSSKAREEKILSFIDSFEPTLQRTIYDFHQNDDKLRRRKTGVGGLQDAEKM</sequence>
<feature type="compositionally biased region" description="Basic and acidic residues" evidence="2">
    <location>
        <begin position="1814"/>
        <end position="1834"/>
    </location>
</feature>
<feature type="coiled-coil region" evidence="1">
    <location>
        <begin position="1435"/>
        <end position="1462"/>
    </location>
</feature>
<keyword evidence="4" id="KW-1185">Reference proteome</keyword>
<keyword evidence="1" id="KW-0175">Coiled coil</keyword>